<dbReference type="Gene3D" id="3.90.182.10">
    <property type="entry name" value="Toxin - Anthrax Protective Antigen,domain 1"/>
    <property type="match status" value="1"/>
</dbReference>
<proteinExistence type="predicted"/>
<feature type="signal peptide" evidence="5">
    <location>
        <begin position="1"/>
        <end position="24"/>
    </location>
</feature>
<dbReference type="InterPro" id="IPR050330">
    <property type="entry name" value="Bact_OuterMem_StrucFunc"/>
</dbReference>
<dbReference type="Pfam" id="PF00691">
    <property type="entry name" value="OmpA"/>
    <property type="match status" value="1"/>
</dbReference>
<comment type="caution">
    <text evidence="8">The sequence shown here is derived from an EMBL/GenBank/DDBJ whole genome shotgun (WGS) entry which is preliminary data.</text>
</comment>
<feature type="chain" id="PRO_5037341506" evidence="5">
    <location>
        <begin position="25"/>
        <end position="349"/>
    </location>
</feature>
<dbReference type="PANTHER" id="PTHR30329:SF21">
    <property type="entry name" value="LIPOPROTEIN YIAD-RELATED"/>
    <property type="match status" value="1"/>
</dbReference>
<evidence type="ECO:0000259" key="7">
    <source>
        <dbReference type="PROSITE" id="PS51820"/>
    </source>
</evidence>
<dbReference type="EMBL" id="JACXAA010000023">
    <property type="protein sequence ID" value="MBD2757478.1"/>
    <property type="molecule type" value="Genomic_DNA"/>
</dbReference>
<keyword evidence="5" id="KW-0732">Signal</keyword>
<feature type="domain" description="OmpA-like" evidence="6">
    <location>
        <begin position="233"/>
        <end position="349"/>
    </location>
</feature>
<dbReference type="Gene3D" id="3.30.1330.60">
    <property type="entry name" value="OmpA-like domain"/>
    <property type="match status" value="1"/>
</dbReference>
<name>A0A927GH85_9BACT</name>
<dbReference type="SUPFAM" id="SSF56988">
    <property type="entry name" value="Anthrax protective antigen"/>
    <property type="match status" value="1"/>
</dbReference>
<dbReference type="SUPFAM" id="SSF103088">
    <property type="entry name" value="OmpA-like"/>
    <property type="match status" value="1"/>
</dbReference>
<dbReference type="PANTHER" id="PTHR30329">
    <property type="entry name" value="STATOR ELEMENT OF FLAGELLAR MOTOR COMPLEX"/>
    <property type="match status" value="1"/>
</dbReference>
<evidence type="ECO:0000256" key="2">
    <source>
        <dbReference type="ARBA" id="ARBA00023136"/>
    </source>
</evidence>
<dbReference type="InterPro" id="IPR006665">
    <property type="entry name" value="OmpA-like"/>
</dbReference>
<dbReference type="GO" id="GO:0009279">
    <property type="term" value="C:cell outer membrane"/>
    <property type="evidence" value="ECO:0007669"/>
    <property type="project" value="UniProtKB-SubCell"/>
</dbReference>
<reference evidence="8" key="1">
    <citation type="submission" date="2020-09" db="EMBL/GenBank/DDBJ databases">
        <authorList>
            <person name="Kim M.K."/>
        </authorList>
    </citation>
    <scope>NUCLEOTIDE SEQUENCE</scope>
    <source>
        <strain evidence="8">BT704</strain>
    </source>
</reference>
<feature type="domain" description="PA14" evidence="7">
    <location>
        <begin position="23"/>
        <end position="161"/>
    </location>
</feature>
<dbReference type="PROSITE" id="PS51820">
    <property type="entry name" value="PA14"/>
    <property type="match status" value="1"/>
</dbReference>
<dbReference type="CDD" id="cd07185">
    <property type="entry name" value="OmpA_C-like"/>
    <property type="match status" value="1"/>
</dbReference>
<gene>
    <name evidence="8" type="ORF">IC230_31705</name>
</gene>
<sequence length="349" mass="39965">MPFNRLCLLTASLSGVLLSFPLWAQQGLTGEYYRGTDFAQKVHVRIDPTLDFDWSTRPPLPDLDWSYYSIRWTGGLRAPVSGQYTFYCGVDDGIRLWVGKHLVIDEWHLTPYRHYEGQIHLVAGRTYPIRIDYFNDIHGGRIDLRWERPDQPDRWFGWLSDPGETIPTVYLHPPSRPNRPRQPAVTPDIPLVLLAKKALPVKPKREPTAQTWITRSQPRPVDDAPPLIIRPVTGPPPVVAPLSLLFAPGSYELTPASRQQLDSVLVYWKKNPPGRIEVVGHADRLGDRGLNKTLSEYRARVVMAYLTRQGIAPTQLRGRWHGDEQPLTLDAMPTRRARNRRTLILSHYD</sequence>
<dbReference type="InterPro" id="IPR006664">
    <property type="entry name" value="OMP_bac"/>
</dbReference>
<evidence type="ECO:0000313" key="8">
    <source>
        <dbReference type="EMBL" id="MBD2757478.1"/>
    </source>
</evidence>
<evidence type="ECO:0000256" key="5">
    <source>
        <dbReference type="SAM" id="SignalP"/>
    </source>
</evidence>
<protein>
    <submittedName>
        <fullName evidence="8">OmpA family protein</fullName>
    </submittedName>
</protein>
<dbReference type="InterPro" id="IPR011658">
    <property type="entry name" value="PA14_dom"/>
</dbReference>
<dbReference type="PRINTS" id="PR01021">
    <property type="entry name" value="OMPADOMAIN"/>
</dbReference>
<accession>A0A927GH85</accession>
<comment type="subcellular location">
    <subcellularLocation>
        <location evidence="1">Cell outer membrane</location>
    </subcellularLocation>
</comment>
<dbReference type="AlphaFoldDB" id="A0A927GH85"/>
<evidence type="ECO:0000313" key="9">
    <source>
        <dbReference type="Proteomes" id="UP000653797"/>
    </source>
</evidence>
<organism evidence="8 9">
    <name type="scientific">Spirosoma validum</name>
    <dbReference type="NCBI Taxonomy" id="2771355"/>
    <lineage>
        <taxon>Bacteria</taxon>
        <taxon>Pseudomonadati</taxon>
        <taxon>Bacteroidota</taxon>
        <taxon>Cytophagia</taxon>
        <taxon>Cytophagales</taxon>
        <taxon>Cytophagaceae</taxon>
        <taxon>Spirosoma</taxon>
    </lineage>
</organism>
<dbReference type="InterPro" id="IPR036737">
    <property type="entry name" value="OmpA-like_sf"/>
</dbReference>
<dbReference type="RefSeq" id="WP_191043102.1">
    <property type="nucleotide sequence ID" value="NZ_JACXAA010000023.1"/>
</dbReference>
<evidence type="ECO:0000256" key="1">
    <source>
        <dbReference type="ARBA" id="ARBA00004442"/>
    </source>
</evidence>
<dbReference type="InterPro" id="IPR037524">
    <property type="entry name" value="PA14/GLEYA"/>
</dbReference>
<keyword evidence="2 4" id="KW-0472">Membrane</keyword>
<evidence type="ECO:0000256" key="4">
    <source>
        <dbReference type="PROSITE-ProRule" id="PRU00473"/>
    </source>
</evidence>
<keyword evidence="3" id="KW-0998">Cell outer membrane</keyword>
<dbReference type="PROSITE" id="PS51123">
    <property type="entry name" value="OMPA_2"/>
    <property type="match status" value="1"/>
</dbReference>
<evidence type="ECO:0000259" key="6">
    <source>
        <dbReference type="PROSITE" id="PS51123"/>
    </source>
</evidence>
<dbReference type="Proteomes" id="UP000653797">
    <property type="component" value="Unassembled WGS sequence"/>
</dbReference>
<evidence type="ECO:0000256" key="3">
    <source>
        <dbReference type="ARBA" id="ARBA00023237"/>
    </source>
</evidence>
<keyword evidence="9" id="KW-1185">Reference proteome</keyword>
<dbReference type="Pfam" id="PF07691">
    <property type="entry name" value="PA14"/>
    <property type="match status" value="1"/>
</dbReference>
<dbReference type="SMART" id="SM00758">
    <property type="entry name" value="PA14"/>
    <property type="match status" value="1"/>
</dbReference>